<dbReference type="AlphaFoldDB" id="A0A9J6D6U8"/>
<organism evidence="3 4">
    <name type="scientific">Rhipicephalus microplus</name>
    <name type="common">Cattle tick</name>
    <name type="synonym">Boophilus microplus</name>
    <dbReference type="NCBI Taxonomy" id="6941"/>
    <lineage>
        <taxon>Eukaryota</taxon>
        <taxon>Metazoa</taxon>
        <taxon>Ecdysozoa</taxon>
        <taxon>Arthropoda</taxon>
        <taxon>Chelicerata</taxon>
        <taxon>Arachnida</taxon>
        <taxon>Acari</taxon>
        <taxon>Parasitiformes</taxon>
        <taxon>Ixodida</taxon>
        <taxon>Ixodoidea</taxon>
        <taxon>Ixodidae</taxon>
        <taxon>Rhipicephalinae</taxon>
        <taxon>Rhipicephalus</taxon>
        <taxon>Boophilus</taxon>
    </lineage>
</organism>
<feature type="signal peptide" evidence="2">
    <location>
        <begin position="1"/>
        <end position="15"/>
    </location>
</feature>
<gene>
    <name evidence="3" type="ORF">HPB51_021708</name>
</gene>
<keyword evidence="2" id="KW-0732">Signal</keyword>
<protein>
    <recommendedName>
        <fullName evidence="5">Secreted protein</fullName>
    </recommendedName>
</protein>
<feature type="region of interest" description="Disordered" evidence="1">
    <location>
        <begin position="118"/>
        <end position="147"/>
    </location>
</feature>
<evidence type="ECO:0008006" key="5">
    <source>
        <dbReference type="Google" id="ProtNLM"/>
    </source>
</evidence>
<keyword evidence="4" id="KW-1185">Reference proteome</keyword>
<name>A0A9J6D6U8_RHIMP</name>
<evidence type="ECO:0000313" key="4">
    <source>
        <dbReference type="Proteomes" id="UP000821866"/>
    </source>
</evidence>
<reference evidence="3" key="1">
    <citation type="journal article" date="2020" name="Cell">
        <title>Large-Scale Comparative Analyses of Tick Genomes Elucidate Their Genetic Diversity and Vector Capacities.</title>
        <authorList>
            <consortium name="Tick Genome and Microbiome Consortium (TIGMIC)"/>
            <person name="Jia N."/>
            <person name="Wang J."/>
            <person name="Shi W."/>
            <person name="Du L."/>
            <person name="Sun Y."/>
            <person name="Zhan W."/>
            <person name="Jiang J.F."/>
            <person name="Wang Q."/>
            <person name="Zhang B."/>
            <person name="Ji P."/>
            <person name="Bell-Sakyi L."/>
            <person name="Cui X.M."/>
            <person name="Yuan T.T."/>
            <person name="Jiang B.G."/>
            <person name="Yang W.F."/>
            <person name="Lam T.T."/>
            <person name="Chang Q.C."/>
            <person name="Ding S.J."/>
            <person name="Wang X.J."/>
            <person name="Zhu J.G."/>
            <person name="Ruan X.D."/>
            <person name="Zhao L."/>
            <person name="Wei J.T."/>
            <person name="Ye R.Z."/>
            <person name="Que T.C."/>
            <person name="Du C.H."/>
            <person name="Zhou Y.H."/>
            <person name="Cheng J.X."/>
            <person name="Dai P.F."/>
            <person name="Guo W.B."/>
            <person name="Han X.H."/>
            <person name="Huang E.J."/>
            <person name="Li L.F."/>
            <person name="Wei W."/>
            <person name="Gao Y.C."/>
            <person name="Liu J.Z."/>
            <person name="Shao H.Z."/>
            <person name="Wang X."/>
            <person name="Wang C.C."/>
            <person name="Yang T.C."/>
            <person name="Huo Q.B."/>
            <person name="Li W."/>
            <person name="Chen H.Y."/>
            <person name="Chen S.E."/>
            <person name="Zhou L.G."/>
            <person name="Ni X.B."/>
            <person name="Tian J.H."/>
            <person name="Sheng Y."/>
            <person name="Liu T."/>
            <person name="Pan Y.S."/>
            <person name="Xia L.Y."/>
            <person name="Li J."/>
            <person name="Zhao F."/>
            <person name="Cao W.C."/>
        </authorList>
    </citation>
    <scope>NUCLEOTIDE SEQUENCE</scope>
    <source>
        <strain evidence="3">Rmic-2018</strain>
    </source>
</reference>
<accession>A0A9J6D6U8</accession>
<sequence length="169" mass="17576">MLCFGRLALLRLLQATYVSTTPAASLGLMAIAPPGRTGGRPRTTAATVADTQTGYDPDSMMWTTNPSSDSRPELSQPFKSTALAAAVARREQVSNAHMVASANAASLAAAADADAGACSSTLSPPATCSAGLQRGHKRPVWQPRPMPKPKATDFIVVTKPRIQMSLAAV</sequence>
<dbReference type="Proteomes" id="UP000821866">
    <property type="component" value="Chromosome 9"/>
</dbReference>
<feature type="chain" id="PRO_5039886736" description="Secreted protein" evidence="2">
    <location>
        <begin position="16"/>
        <end position="169"/>
    </location>
</feature>
<dbReference type="EMBL" id="JABSTU010000011">
    <property type="protein sequence ID" value="KAH8009910.1"/>
    <property type="molecule type" value="Genomic_DNA"/>
</dbReference>
<evidence type="ECO:0000256" key="1">
    <source>
        <dbReference type="SAM" id="MobiDB-lite"/>
    </source>
</evidence>
<proteinExistence type="predicted"/>
<reference evidence="3" key="2">
    <citation type="submission" date="2021-09" db="EMBL/GenBank/DDBJ databases">
        <authorList>
            <person name="Jia N."/>
            <person name="Wang J."/>
            <person name="Shi W."/>
            <person name="Du L."/>
            <person name="Sun Y."/>
            <person name="Zhan W."/>
            <person name="Jiang J."/>
            <person name="Wang Q."/>
            <person name="Zhang B."/>
            <person name="Ji P."/>
            <person name="Sakyi L.B."/>
            <person name="Cui X."/>
            <person name="Yuan T."/>
            <person name="Jiang B."/>
            <person name="Yang W."/>
            <person name="Lam T.T.-Y."/>
            <person name="Chang Q."/>
            <person name="Ding S."/>
            <person name="Wang X."/>
            <person name="Zhu J."/>
            <person name="Ruan X."/>
            <person name="Zhao L."/>
            <person name="Wei J."/>
            <person name="Que T."/>
            <person name="Du C."/>
            <person name="Cheng J."/>
            <person name="Dai P."/>
            <person name="Han X."/>
            <person name="Huang E."/>
            <person name="Gao Y."/>
            <person name="Liu J."/>
            <person name="Shao H."/>
            <person name="Ye R."/>
            <person name="Li L."/>
            <person name="Wei W."/>
            <person name="Wang X."/>
            <person name="Wang C."/>
            <person name="Huo Q."/>
            <person name="Li W."/>
            <person name="Guo W."/>
            <person name="Chen H."/>
            <person name="Chen S."/>
            <person name="Zhou L."/>
            <person name="Zhou L."/>
            <person name="Ni X."/>
            <person name="Tian J."/>
            <person name="Zhou Y."/>
            <person name="Sheng Y."/>
            <person name="Liu T."/>
            <person name="Pan Y."/>
            <person name="Xia L."/>
            <person name="Li J."/>
            <person name="Zhao F."/>
            <person name="Cao W."/>
        </authorList>
    </citation>
    <scope>NUCLEOTIDE SEQUENCE</scope>
    <source>
        <strain evidence="3">Rmic-2018</strain>
        <tissue evidence="3">Larvae</tissue>
    </source>
</reference>
<comment type="caution">
    <text evidence="3">The sequence shown here is derived from an EMBL/GenBank/DDBJ whole genome shotgun (WGS) entry which is preliminary data.</text>
</comment>
<evidence type="ECO:0000256" key="2">
    <source>
        <dbReference type="SAM" id="SignalP"/>
    </source>
</evidence>
<evidence type="ECO:0000313" key="3">
    <source>
        <dbReference type="EMBL" id="KAH8009910.1"/>
    </source>
</evidence>